<evidence type="ECO:0000256" key="11">
    <source>
        <dbReference type="SAM" id="MobiDB-lite"/>
    </source>
</evidence>
<feature type="transmembrane region" description="Helical" evidence="12">
    <location>
        <begin position="168"/>
        <end position="188"/>
    </location>
</feature>
<keyword evidence="3" id="KW-0600">Photoreceptor protein</keyword>
<dbReference type="SMART" id="SM01021">
    <property type="entry name" value="Bac_rhodopsin"/>
    <property type="match status" value="1"/>
</dbReference>
<reference evidence="13 14" key="1">
    <citation type="submission" date="2013-07" db="EMBL/GenBank/DDBJ databases">
        <title>The Genome Sequence of Cryptococcus heveanensis BCC8398.</title>
        <authorList>
            <consortium name="The Broad Institute Genome Sequencing Platform"/>
            <person name="Cuomo C."/>
            <person name="Litvintseva A."/>
            <person name="Chen Y."/>
            <person name="Heitman J."/>
            <person name="Sun S."/>
            <person name="Springer D."/>
            <person name="Dromer F."/>
            <person name="Young S.K."/>
            <person name="Zeng Q."/>
            <person name="Gargeya S."/>
            <person name="Fitzgerald M."/>
            <person name="Abouelleil A."/>
            <person name="Alvarado L."/>
            <person name="Berlin A.M."/>
            <person name="Chapman S.B."/>
            <person name="Dewar J."/>
            <person name="Goldberg J."/>
            <person name="Griggs A."/>
            <person name="Gujja S."/>
            <person name="Hansen M."/>
            <person name="Howarth C."/>
            <person name="Imamovic A."/>
            <person name="Larimer J."/>
            <person name="McCowan C."/>
            <person name="Murphy C."/>
            <person name="Pearson M."/>
            <person name="Priest M."/>
            <person name="Roberts A."/>
            <person name="Saif S."/>
            <person name="Shea T."/>
            <person name="Sykes S."/>
            <person name="Wortman J."/>
            <person name="Nusbaum C."/>
            <person name="Birren B."/>
        </authorList>
    </citation>
    <scope>NUCLEOTIDE SEQUENCE [LARGE SCALE GENOMIC DNA]</scope>
    <source>
        <strain evidence="13 14">BCC8398</strain>
    </source>
</reference>
<reference evidence="14" key="2">
    <citation type="submission" date="2013-12" db="EMBL/GenBank/DDBJ databases">
        <title>Evolution of pathogenesis and genome organization in the Tremellales.</title>
        <authorList>
            <person name="Cuomo C."/>
            <person name="Litvintseva A."/>
            <person name="Heitman J."/>
            <person name="Chen Y."/>
            <person name="Sun S."/>
            <person name="Springer D."/>
            <person name="Dromer F."/>
            <person name="Young S."/>
            <person name="Zeng Q."/>
            <person name="Chapman S."/>
            <person name="Gujja S."/>
            <person name="Saif S."/>
            <person name="Birren B."/>
        </authorList>
    </citation>
    <scope>NUCLEOTIDE SEQUENCE [LARGE SCALE GENOMIC DNA]</scope>
    <source>
        <strain evidence="14">BCC8398</strain>
    </source>
</reference>
<dbReference type="GO" id="GO:0005783">
    <property type="term" value="C:endoplasmic reticulum"/>
    <property type="evidence" value="ECO:0007669"/>
    <property type="project" value="TreeGrafter"/>
</dbReference>
<evidence type="ECO:0008006" key="15">
    <source>
        <dbReference type="Google" id="ProtNLM"/>
    </source>
</evidence>
<comment type="similarity">
    <text evidence="2">Belongs to the archaeal/bacterial/fungal opsin family.</text>
</comment>
<evidence type="ECO:0000256" key="6">
    <source>
        <dbReference type="ARBA" id="ARBA00022925"/>
    </source>
</evidence>
<evidence type="ECO:0000256" key="8">
    <source>
        <dbReference type="ARBA" id="ARBA00022991"/>
    </source>
</evidence>
<feature type="transmembrane region" description="Helical" evidence="12">
    <location>
        <begin position="96"/>
        <end position="120"/>
    </location>
</feature>
<dbReference type="OrthoDB" id="536545at2759"/>
<accession>A0A1B9GXR5</accession>
<feature type="transmembrane region" description="Helical" evidence="12">
    <location>
        <begin position="234"/>
        <end position="257"/>
    </location>
</feature>
<dbReference type="PANTHER" id="PTHR28286:SF2">
    <property type="entry name" value="BACTERIORHODOPSIN _OPSIN, NOPA (EUROFUNG)"/>
    <property type="match status" value="1"/>
</dbReference>
<evidence type="ECO:0000256" key="3">
    <source>
        <dbReference type="ARBA" id="ARBA00022543"/>
    </source>
</evidence>
<evidence type="ECO:0000256" key="2">
    <source>
        <dbReference type="ARBA" id="ARBA00008130"/>
    </source>
</evidence>
<keyword evidence="10" id="KW-0675">Receptor</keyword>
<dbReference type="InterPro" id="IPR001425">
    <property type="entry name" value="Arc/bac/fun_rhodopsins"/>
</dbReference>
<keyword evidence="14" id="KW-1185">Reference proteome</keyword>
<feature type="transmembrane region" description="Helical" evidence="12">
    <location>
        <begin position="140"/>
        <end position="161"/>
    </location>
</feature>
<keyword evidence="6" id="KW-0681">Retinal protein</keyword>
<evidence type="ECO:0000256" key="4">
    <source>
        <dbReference type="ARBA" id="ARBA00022606"/>
    </source>
</evidence>
<name>A0A1B9GXR5_9TREE</name>
<evidence type="ECO:0000256" key="5">
    <source>
        <dbReference type="ARBA" id="ARBA00022692"/>
    </source>
</evidence>
<dbReference type="EMBL" id="KI669497">
    <property type="protein sequence ID" value="OCF35806.1"/>
    <property type="molecule type" value="Genomic_DNA"/>
</dbReference>
<evidence type="ECO:0000256" key="7">
    <source>
        <dbReference type="ARBA" id="ARBA00022989"/>
    </source>
</evidence>
<evidence type="ECO:0000313" key="13">
    <source>
        <dbReference type="EMBL" id="OCF35806.1"/>
    </source>
</evidence>
<evidence type="ECO:0000256" key="1">
    <source>
        <dbReference type="ARBA" id="ARBA00004141"/>
    </source>
</evidence>
<gene>
    <name evidence="13" type="ORF">I316_02299</name>
</gene>
<dbReference type="GO" id="GO:0005886">
    <property type="term" value="C:plasma membrane"/>
    <property type="evidence" value="ECO:0007669"/>
    <property type="project" value="TreeGrafter"/>
</dbReference>
<keyword evidence="5 12" id="KW-0812">Transmembrane</keyword>
<feature type="transmembrane region" description="Helical" evidence="12">
    <location>
        <begin position="269"/>
        <end position="290"/>
    </location>
</feature>
<evidence type="ECO:0000313" key="14">
    <source>
        <dbReference type="Proteomes" id="UP000092666"/>
    </source>
</evidence>
<evidence type="ECO:0000256" key="9">
    <source>
        <dbReference type="ARBA" id="ARBA00023136"/>
    </source>
</evidence>
<dbReference type="GO" id="GO:0005216">
    <property type="term" value="F:monoatomic ion channel activity"/>
    <property type="evidence" value="ECO:0007669"/>
    <property type="project" value="InterPro"/>
</dbReference>
<comment type="subcellular location">
    <subcellularLocation>
        <location evidence="1">Membrane</location>
        <topology evidence="1">Multi-pass membrane protein</topology>
    </subcellularLocation>
</comment>
<feature type="transmembrane region" description="Helical" evidence="12">
    <location>
        <begin position="64"/>
        <end position="84"/>
    </location>
</feature>
<dbReference type="InterPro" id="IPR018229">
    <property type="entry name" value="Rhodopsin_retinal_BS"/>
</dbReference>
<dbReference type="PRINTS" id="PR00251">
    <property type="entry name" value="BACTRLOPSIN"/>
</dbReference>
<dbReference type="PANTHER" id="PTHR28286">
    <property type="match status" value="1"/>
</dbReference>
<dbReference type="SUPFAM" id="SSF81321">
    <property type="entry name" value="Family A G protein-coupled receptor-like"/>
    <property type="match status" value="1"/>
</dbReference>
<organism evidence="13 14">
    <name type="scientific">Kwoniella heveanensis BCC8398</name>
    <dbReference type="NCBI Taxonomy" id="1296120"/>
    <lineage>
        <taxon>Eukaryota</taxon>
        <taxon>Fungi</taxon>
        <taxon>Dikarya</taxon>
        <taxon>Basidiomycota</taxon>
        <taxon>Agaricomycotina</taxon>
        <taxon>Tremellomycetes</taxon>
        <taxon>Tremellales</taxon>
        <taxon>Cryptococcaceae</taxon>
        <taxon>Kwoniella</taxon>
    </lineage>
</organism>
<dbReference type="GO" id="GO:0009881">
    <property type="term" value="F:photoreceptor activity"/>
    <property type="evidence" value="ECO:0007669"/>
    <property type="project" value="UniProtKB-KW"/>
</dbReference>
<keyword evidence="7 12" id="KW-1133">Transmembrane helix</keyword>
<dbReference type="GO" id="GO:0007602">
    <property type="term" value="P:phototransduction"/>
    <property type="evidence" value="ECO:0007669"/>
    <property type="project" value="UniProtKB-KW"/>
</dbReference>
<feature type="region of interest" description="Disordered" evidence="11">
    <location>
        <begin position="23"/>
        <end position="42"/>
    </location>
</feature>
<keyword evidence="9 12" id="KW-0472">Membrane</keyword>
<dbReference type="AlphaFoldDB" id="A0A1B9GXR5"/>
<proteinExistence type="inferred from homology"/>
<dbReference type="PROSITE" id="PS00327">
    <property type="entry name" value="BACTERIAL_OPSIN_RET"/>
    <property type="match status" value="1"/>
</dbReference>
<dbReference type="Proteomes" id="UP000092666">
    <property type="component" value="Unassembled WGS sequence"/>
</dbReference>
<sequence length="329" mass="36019">MDFIAQFKPTSIAPIPTTTISVNPPGGTHTHHPGGSHGHLPLPTQTFPHPEVHYHHATHTGNTALWVIWALFTAGLAGVLLMTLRTEKRNRYFHGVSALVLTIAMVSYLAMAANIGITFVPLPAHGAKETLHIWFRQVFYARYIDWLFTTPLLLLSLASLAGLSPASTLAVILIDVFMVVTGLLGSLTPARYAAGERARWIFFGVSSFAFLVLWGILFTNGLKAANNRPRSTKGLFTLLSAMTFLLWVAYPIVWGLSEGANRISVNAEIIAYGVLDVAAKIGFTYLLLFLHTHEETGPWTLPEWWVQSPVGHGPDGRGVYGSLGSRDRD</sequence>
<feature type="transmembrane region" description="Helical" evidence="12">
    <location>
        <begin position="200"/>
        <end position="222"/>
    </location>
</feature>
<evidence type="ECO:0000256" key="12">
    <source>
        <dbReference type="SAM" id="Phobius"/>
    </source>
</evidence>
<evidence type="ECO:0000256" key="10">
    <source>
        <dbReference type="ARBA" id="ARBA00023170"/>
    </source>
</evidence>
<dbReference type="Gene3D" id="1.20.1070.10">
    <property type="entry name" value="Rhodopsin 7-helix transmembrane proteins"/>
    <property type="match status" value="1"/>
</dbReference>
<keyword evidence="8" id="KW-0157">Chromophore</keyword>
<dbReference type="PROSITE" id="PS00950">
    <property type="entry name" value="BACTERIAL_OPSIN_1"/>
    <property type="match status" value="1"/>
</dbReference>
<keyword evidence="4" id="KW-0716">Sensory transduction</keyword>
<dbReference type="Pfam" id="PF01036">
    <property type="entry name" value="Bac_rhodopsin"/>
    <property type="match status" value="1"/>
</dbReference>
<protein>
    <recommendedName>
        <fullName evidence="15">Opsin 1</fullName>
    </recommendedName>
</protein>